<dbReference type="OMA" id="VECHYQL"/>
<evidence type="ECO:0000259" key="12">
    <source>
        <dbReference type="Pfam" id="PF25097"/>
    </source>
</evidence>
<name>K0TIV2_THAOC</name>
<feature type="region of interest" description="Disordered" evidence="6">
    <location>
        <begin position="2239"/>
        <end position="2267"/>
    </location>
</feature>
<keyword evidence="14" id="KW-1185">Reference proteome</keyword>
<dbReference type="Pfam" id="PF04054">
    <property type="entry name" value="Not1"/>
    <property type="match status" value="1"/>
</dbReference>
<dbReference type="Pfam" id="PF16415">
    <property type="entry name" value="CNOT1_CAF1_bind"/>
    <property type="match status" value="1"/>
</dbReference>
<evidence type="ECO:0000259" key="8">
    <source>
        <dbReference type="Pfam" id="PF12842"/>
    </source>
</evidence>
<dbReference type="InterPro" id="IPR024557">
    <property type="entry name" value="CNOT1_dom_4"/>
</dbReference>
<comment type="caution">
    <text evidence="13">The sequence shown here is derived from an EMBL/GenBank/DDBJ whole genome shotgun (WGS) entry which is preliminary data.</text>
</comment>
<dbReference type="Gene3D" id="1.25.40.840">
    <property type="entry name" value="CCR4-NOT transcription complex subunit 1 TTP binding domain"/>
    <property type="match status" value="1"/>
</dbReference>
<dbReference type="CDD" id="cd20710">
    <property type="entry name" value="NOT1_connector"/>
    <property type="match status" value="1"/>
</dbReference>
<gene>
    <name evidence="13" type="ORF">THAOC_00601</name>
</gene>
<dbReference type="GO" id="GO:0017148">
    <property type="term" value="P:negative regulation of translation"/>
    <property type="evidence" value="ECO:0007669"/>
    <property type="project" value="InterPro"/>
</dbReference>
<evidence type="ECO:0008006" key="15">
    <source>
        <dbReference type="Google" id="ProtNLM"/>
    </source>
</evidence>
<evidence type="ECO:0000259" key="9">
    <source>
        <dbReference type="Pfam" id="PF16415"/>
    </source>
</evidence>
<feature type="region of interest" description="Disordered" evidence="6">
    <location>
        <begin position="851"/>
        <end position="875"/>
    </location>
</feature>
<feature type="domain" description="CCR4-NOT transcription complex subunit 1-like NOT1 connector" evidence="12">
    <location>
        <begin position="1489"/>
        <end position="1673"/>
    </location>
</feature>
<keyword evidence="5" id="KW-0539">Nucleus</keyword>
<dbReference type="InterPro" id="IPR038535">
    <property type="entry name" value="CNOT1_TTP_bind_sf"/>
</dbReference>
<evidence type="ECO:0000259" key="10">
    <source>
        <dbReference type="Pfam" id="PF16417"/>
    </source>
</evidence>
<feature type="domain" description="CCR4-NOT transcription complex subunit 1 HEAT repeat" evidence="11">
    <location>
        <begin position="379"/>
        <end position="519"/>
    </location>
</feature>
<feature type="domain" description="CCR4-NOT transcription complex subunit 1" evidence="8">
    <location>
        <begin position="1287"/>
        <end position="1370"/>
    </location>
</feature>
<dbReference type="Gene3D" id="1.25.40.790">
    <property type="match status" value="1"/>
</dbReference>
<dbReference type="PANTHER" id="PTHR13162">
    <property type="entry name" value="CCR4-NOT TRANSCRIPTION COMPLEX"/>
    <property type="match status" value="1"/>
</dbReference>
<feature type="region of interest" description="Disordered" evidence="6">
    <location>
        <begin position="42"/>
        <end position="61"/>
    </location>
</feature>
<dbReference type="GO" id="GO:0060090">
    <property type="term" value="F:molecular adaptor activity"/>
    <property type="evidence" value="ECO:0007669"/>
    <property type="project" value="TreeGrafter"/>
</dbReference>
<evidence type="ECO:0000256" key="3">
    <source>
        <dbReference type="ARBA" id="ARBA00023015"/>
    </source>
</evidence>
<feature type="region of interest" description="Disordered" evidence="6">
    <location>
        <begin position="1089"/>
        <end position="1155"/>
    </location>
</feature>
<keyword evidence="4" id="KW-0804">Transcription</keyword>
<evidence type="ECO:0000256" key="1">
    <source>
        <dbReference type="ARBA" id="ARBA00004123"/>
    </source>
</evidence>
<dbReference type="InterPro" id="IPR032194">
    <property type="entry name" value="CNOT1_HEAT"/>
</dbReference>
<proteinExistence type="predicted"/>
<keyword evidence="3" id="KW-0805">Transcription regulation</keyword>
<reference evidence="13 14" key="1">
    <citation type="journal article" date="2012" name="Genome Biol.">
        <title>Genome and low-iron response of an oceanic diatom adapted to chronic iron limitation.</title>
        <authorList>
            <person name="Lommer M."/>
            <person name="Specht M."/>
            <person name="Roy A.S."/>
            <person name="Kraemer L."/>
            <person name="Andreson R."/>
            <person name="Gutowska M.A."/>
            <person name="Wolf J."/>
            <person name="Bergner S.V."/>
            <person name="Schilhabel M.B."/>
            <person name="Klostermeier U.C."/>
            <person name="Beiko R.G."/>
            <person name="Rosenstiel P."/>
            <person name="Hippler M."/>
            <person name="Laroche J."/>
        </authorList>
    </citation>
    <scope>NUCLEOTIDE SEQUENCE [LARGE SCALE GENOMIC DNA]</scope>
    <source>
        <strain evidence="13 14">CCMP1005</strain>
    </source>
</reference>
<dbReference type="InterPro" id="IPR032193">
    <property type="entry name" value="CNOT1_TTP_bind"/>
</dbReference>
<comment type="subcellular location">
    <subcellularLocation>
        <location evidence="1">Nucleus</location>
    </subcellularLocation>
</comment>
<evidence type="ECO:0000259" key="11">
    <source>
        <dbReference type="Pfam" id="PF16418"/>
    </source>
</evidence>
<organism evidence="13 14">
    <name type="scientific">Thalassiosira oceanica</name>
    <name type="common">Marine diatom</name>
    <dbReference type="NCBI Taxonomy" id="159749"/>
    <lineage>
        <taxon>Eukaryota</taxon>
        <taxon>Sar</taxon>
        <taxon>Stramenopiles</taxon>
        <taxon>Ochrophyta</taxon>
        <taxon>Bacillariophyta</taxon>
        <taxon>Coscinodiscophyceae</taxon>
        <taxon>Thalassiosirophycidae</taxon>
        <taxon>Thalassiosirales</taxon>
        <taxon>Thalassiosiraceae</taxon>
        <taxon>Thalassiosira</taxon>
    </lineage>
</organism>
<dbReference type="InterPro" id="IPR007196">
    <property type="entry name" value="CCR4-Not_Not1_C"/>
</dbReference>
<feature type="domain" description="CCR4-NOT transcription complex subunit 1 CAF1-binding" evidence="9">
    <location>
        <begin position="873"/>
        <end position="1091"/>
    </location>
</feature>
<evidence type="ECO:0000256" key="4">
    <source>
        <dbReference type="ARBA" id="ARBA00023163"/>
    </source>
</evidence>
<dbReference type="Pfam" id="PF16417">
    <property type="entry name" value="CNOT1_TTP_bind"/>
    <property type="match status" value="1"/>
</dbReference>
<dbReference type="eggNOG" id="KOG1831">
    <property type="taxonomic scope" value="Eukaryota"/>
</dbReference>
<dbReference type="FunFam" id="1.25.40.180:FF:000012">
    <property type="entry name" value="Ccr4-Not transcription complex subunit"/>
    <property type="match status" value="1"/>
</dbReference>
<dbReference type="PANTHER" id="PTHR13162:SF8">
    <property type="entry name" value="CCR4-NOT TRANSCRIPTION COMPLEX SUBUNIT 1"/>
    <property type="match status" value="1"/>
</dbReference>
<dbReference type="InterPro" id="IPR055454">
    <property type="entry name" value="CNOT1-like_NOT1_connector"/>
</dbReference>
<dbReference type="Pfam" id="PF25097">
    <property type="entry name" value="ARM_Cnot1"/>
    <property type="match status" value="1"/>
</dbReference>
<evidence type="ECO:0000259" key="7">
    <source>
        <dbReference type="Pfam" id="PF04054"/>
    </source>
</evidence>
<sequence length="2489" mass="274363">MIGDQRRQIQQAYLSYRYDVGRNGGPDCPQLHPLGSAYRMLSTHSQGSRPLSEPQRESTAVREERPGCACDWHWSRGIGQDASAGNILDTWKVLRPIDFVRGRSSLQYGGERHSYPAGPWPGLHGLHQYATQHSRPHHVRWPTWESWERQPHGIGSFNPLLRRGQQQTHPGHSLVELELGVRGRVFEHHGRVCINSPERVESRSNRYGYAGETFLWPVLPIHGALIHRLVCAIPLGLRQIVVLPITLLTEDWVNREGQLSLLENLLRLPPTTYEFVVDSEEQKDAATVFQDGKLVATNCANPSGWACARVLQRLLIISDDSKNLHDQVRQVFIMGLLSCPEIILCALVRLQLTVARAAEGAASNLSSSSISAGMPMKGELMRELIPLFFKPNTKHVVRNLHGAVRRLWEISQNTVVAASIEAFRSTSAEVQSVRYQTMVHIIGVLRVVPAPEVAIATILNNNKDLDFSFTMAFIMADLDMLQLEPWLKERFTSAGQNNVMFVVAILTFVGKNYATASPRSATEKPLYSIENIKITLEFIIGLDNNVLKNMVPAQGKALTIAETLETISKACANRHPALQDVLKKVKTINMKTGKTTTASDSQDDIEEAANQYFQQIYQSEESAREVVKKLKQFKVSGSARENDIFACMIHNLFDEYRFFSKYPEKELRITGILFGLLIKEQLVSSITLGIALRYVLEALRKNPNNNLQSGKMFRFGMFALEQFKNRLHEWPQYCSHIIQIPHLKDGYAALVGEIEGAVDDNQSAASSTAASAAGAATTSSATEAGRKGTPAPASSTDSSAPPPNQVSIGGFTGGIAASLNSLSSAGNTGPSKIDLPAPAIPLKDRRKAVFGPDLGRAVNAPEKSDESDSDKNEAPPDAVLDRVQFLVNNLSMSNCKEKSNDLREILDRKYFGWLGNFLVVKRISTQPNFHALYLSFLENLGEYGRGLVEAILASVYVNVGKLLRSQKITTSTSERSLLKNLGSWLGQITLARNRPILQIMLDCKELLLQGYETGMLIAVTPFVAKILEGAKNSIVFRPPNPWLMGLLSVFRALYCVDDLKMNIKFEVEVLCKNLGVKLEDVPMRTDLSTRVPPVKEKNPDFNLKASSAAATPSKAGQGGSGFNANAMMPSPDNKSSSASTGGDSTRSDGTSAADDQQQTVIPNLAAYVNVNPNLTQLFLQVQGGPLANNISADVLRKTVPIAVDRAIREIIQPVVERSVSIACITTKSIVTKDFAMESDENKMRKAAQLMVANLAGSLALVTCREVRPESNTQFKHIIIHFLTLRLQPLHTSISSHLRQLLTTAINNASAGTTVQLRDQETSALDQCVAICSTENLELGCMLIEKAATEKAVRDMDETLARDLQVRKTSREKTGQPYYDMSIFSVDGQRYPKELPDALRPKPGGLSSQQLMIYEGFQRTPRLPAPAQSSDLTPGIGSDSATSDGSSLASPTGQINMGAMNAIALKLDKSVSTLLISAGPRAQEIHLSMIPAEHEIKQLIAAIPRVVNTSNRSLTSAETDLILSFSQVIFKRLYEVSLNERLKLEALIAMLELLNKACPALGRDMCTWATYAPTKTDGQRKLHRAVLLLLVRSSLIKMEDLDGHLVNNIDEGRDQVWLEFLFLFVRTACLEKIGTPATMPKMTDVIRKIAVDKSPWIPDAFQKAALRLIEELRNSGINLETDVLSPKAHVATLQESSSISPESLSTLSGASLAIAKSSQVFSSTDPPNARSLVTEILVQWLRVHSEAAGNEQVLAQFLHRLQQQFGVGTSDAQTERFLRLTMEVVVESCVKNAEGGAGLNYQAVDGAVKMLSYLVKFTSDGGATDQGQHRLVLLNNVLGVAARSCATSYEKAQQLKTPWDQRPWFRLLLEMLTELTQNDQNLDSIKGGMVAMFGSAFHVLQPLVVPGFSFAWLELISHRLFIGNLLLPKDRKGWAVMHELLIDLFLFMEPHLGKVELTPALRQFYDGVLRVVLMIMHDFPDFIAAYHLSLCNVLPVTCIQLRNLILSALPKGVQLPDPVSTQFKIDKLKEITQSPLILSNVTGPINGFKSSIDGFLSKQQPSNLLLNLHSLVRMDGKSDAPVVNSLVLYVGMKGIARLQSEVESSVGHSPEMEVFHKLMEADDFSRYITLNAIANQLRYPNSHTHYFSCVMLCLFNESKESVKEQITRVLLERLITQRPHPFGLLTCFIELIKNTKYDFWSHSFTRCSSEIERVFQNVASSVGSTAGDSTHNQIARVSEPFSQDDHNDHPGDVNNPPVPSRGDPSATYGGAEEQVYQKERDAKIEALLGLLNYDCEEYSSNKTRREYCRVIYPAFRTPEIQIFVSKYSPQCYGCTEQDVVKLENDPQYEVMERLERSNLPRLDSRKSGRAVGVGPVSPRGLMRTRSNAKVQDRTGDRCSTPPPFASASFLCPASACLEPPGRAAAGGQLRYPSSSLPFGVCRSCLQSSSISGALAPFMTTCSPHTVAAHTSPESAIPTAVGSSKSSTSTQ</sequence>
<feature type="region of interest" description="Disordered" evidence="6">
    <location>
        <begin position="1422"/>
        <end position="1451"/>
    </location>
</feature>
<feature type="compositionally biased region" description="Basic and acidic residues" evidence="6">
    <location>
        <begin position="862"/>
        <end position="874"/>
    </location>
</feature>
<dbReference type="InterPro" id="IPR040398">
    <property type="entry name" value="Not1"/>
</dbReference>
<dbReference type="GO" id="GO:0000289">
    <property type="term" value="P:nuclear-transcribed mRNA poly(A) tail shortening"/>
    <property type="evidence" value="ECO:0007669"/>
    <property type="project" value="UniProtKB-ARBA"/>
</dbReference>
<feature type="domain" description="CCR4-NOT transcription complex subunit 1" evidence="8">
    <location>
        <begin position="1195"/>
        <end position="1266"/>
    </location>
</feature>
<evidence type="ECO:0000313" key="14">
    <source>
        <dbReference type="Proteomes" id="UP000266841"/>
    </source>
</evidence>
<dbReference type="Pfam" id="PF12842">
    <property type="entry name" value="DUF3819"/>
    <property type="match status" value="2"/>
</dbReference>
<keyword evidence="2" id="KW-0678">Repressor</keyword>
<dbReference type="GO" id="GO:0005634">
    <property type="term" value="C:nucleus"/>
    <property type="evidence" value="ECO:0007669"/>
    <property type="project" value="UniProtKB-SubCell"/>
</dbReference>
<feature type="region of interest" description="Disordered" evidence="6">
    <location>
        <begin position="776"/>
        <end position="809"/>
    </location>
</feature>
<dbReference type="Gene3D" id="1.25.40.180">
    <property type="match status" value="1"/>
</dbReference>
<dbReference type="Proteomes" id="UP000266841">
    <property type="component" value="Unassembled WGS sequence"/>
</dbReference>
<evidence type="ECO:0000256" key="6">
    <source>
        <dbReference type="SAM" id="MobiDB-lite"/>
    </source>
</evidence>
<dbReference type="InterPro" id="IPR032191">
    <property type="entry name" value="CNOT1_CAF1_bind"/>
</dbReference>
<feature type="compositionally biased region" description="Polar residues" evidence="6">
    <location>
        <begin position="1132"/>
        <end position="1155"/>
    </location>
</feature>
<dbReference type="Pfam" id="PF16418">
    <property type="entry name" value="CNOT1_HEAT"/>
    <property type="match status" value="1"/>
</dbReference>
<feature type="compositionally biased region" description="Polar residues" evidence="6">
    <location>
        <begin position="1438"/>
        <end position="1451"/>
    </location>
</feature>
<dbReference type="FunFam" id="1.25.40.840:FF:000003">
    <property type="entry name" value="Transcription regulator"/>
    <property type="match status" value="1"/>
</dbReference>
<evidence type="ECO:0000313" key="13">
    <source>
        <dbReference type="EMBL" id="EJK77560.1"/>
    </source>
</evidence>
<feature type="compositionally biased region" description="Low complexity" evidence="6">
    <location>
        <begin position="1104"/>
        <end position="1115"/>
    </location>
</feature>
<feature type="compositionally biased region" description="Low complexity" evidence="6">
    <location>
        <begin position="776"/>
        <end position="799"/>
    </location>
</feature>
<dbReference type="GO" id="GO:0000932">
    <property type="term" value="C:P-body"/>
    <property type="evidence" value="ECO:0007669"/>
    <property type="project" value="TreeGrafter"/>
</dbReference>
<accession>K0TIV2</accession>
<protein>
    <recommendedName>
        <fullName evidence="15">CCR4-NOT transcription complex subunit 1</fullName>
    </recommendedName>
</protein>
<dbReference type="OrthoDB" id="1933107at2759"/>
<dbReference type="EMBL" id="AGNL01000715">
    <property type="protein sequence ID" value="EJK77560.1"/>
    <property type="molecule type" value="Genomic_DNA"/>
</dbReference>
<feature type="domain" description="CCR4-NOT transcription complex subunit 1 TTP binding" evidence="10">
    <location>
        <begin position="587"/>
        <end position="763"/>
    </location>
</feature>
<feature type="domain" description="CCR4-Not complex component Not1 C-terminal" evidence="7">
    <location>
        <begin position="1871"/>
        <end position="2217"/>
    </location>
</feature>
<evidence type="ECO:0000256" key="5">
    <source>
        <dbReference type="ARBA" id="ARBA00023242"/>
    </source>
</evidence>
<dbReference type="GO" id="GO:0030015">
    <property type="term" value="C:CCR4-NOT core complex"/>
    <property type="evidence" value="ECO:0007669"/>
    <property type="project" value="InterPro"/>
</dbReference>
<evidence type="ECO:0000256" key="2">
    <source>
        <dbReference type="ARBA" id="ARBA00022491"/>
    </source>
</evidence>
<dbReference type="Gene3D" id="1.25.40.800">
    <property type="match status" value="1"/>
</dbReference>
<feature type="region of interest" description="Disordered" evidence="6">
    <location>
        <begin position="2363"/>
        <end position="2396"/>
    </location>
</feature>